<evidence type="ECO:0000313" key="3">
    <source>
        <dbReference type="EMBL" id="BAU58827.1"/>
    </source>
</evidence>
<dbReference type="AlphaFoldDB" id="A0A110B5U0"/>
<dbReference type="InterPro" id="IPR050678">
    <property type="entry name" value="DNA_Partitioning_ATPase"/>
</dbReference>
<proteinExistence type="predicted"/>
<dbReference type="Pfam" id="PF13614">
    <property type="entry name" value="AAA_31"/>
    <property type="match status" value="1"/>
</dbReference>
<dbReference type="FunFam" id="3.40.50.300:FF:000285">
    <property type="entry name" value="Sporulation initiation inhibitor Soj"/>
    <property type="match status" value="1"/>
</dbReference>
<dbReference type="KEGG" id="hhk:HH1059_21170"/>
<dbReference type="CDD" id="cd02042">
    <property type="entry name" value="ParAB_family"/>
    <property type="match status" value="1"/>
</dbReference>
<comment type="similarity">
    <text evidence="1">To B.subtilis soj.</text>
</comment>
<dbReference type="Proteomes" id="UP000218890">
    <property type="component" value="Chromosome"/>
</dbReference>
<dbReference type="SUPFAM" id="SSF52540">
    <property type="entry name" value="P-loop containing nucleoside triphosphate hydrolases"/>
    <property type="match status" value="1"/>
</dbReference>
<feature type="domain" description="AAA" evidence="2">
    <location>
        <begin position="1"/>
        <end position="177"/>
    </location>
</feature>
<dbReference type="PANTHER" id="PTHR13696">
    <property type="entry name" value="P-LOOP CONTAINING NUCLEOSIDE TRIPHOSPHATE HYDROLASE"/>
    <property type="match status" value="1"/>
</dbReference>
<dbReference type="EMBL" id="AP017372">
    <property type="protein sequence ID" value="BAU58827.1"/>
    <property type="molecule type" value="Genomic_DNA"/>
</dbReference>
<gene>
    <name evidence="3" type="ORF">HH1059_21170</name>
</gene>
<evidence type="ECO:0000259" key="2">
    <source>
        <dbReference type="Pfam" id="PF13614"/>
    </source>
</evidence>
<keyword evidence="4" id="KW-1185">Reference proteome</keyword>
<accession>A0A110B5U0</accession>
<reference evidence="3" key="1">
    <citation type="submission" date="2016-02" db="EMBL/GenBank/DDBJ databases">
        <title>Halorhodospira halochloris DSM-1059 complete genome, version 2.</title>
        <authorList>
            <person name="Tsukatani Y."/>
        </authorList>
    </citation>
    <scope>NUCLEOTIDE SEQUENCE</scope>
    <source>
        <strain evidence="3">DSM 1059</strain>
    </source>
</reference>
<evidence type="ECO:0000256" key="1">
    <source>
        <dbReference type="ARBA" id="ARBA00060876"/>
    </source>
</evidence>
<dbReference type="InterPro" id="IPR027417">
    <property type="entry name" value="P-loop_NTPase"/>
</dbReference>
<dbReference type="Gene3D" id="3.40.50.300">
    <property type="entry name" value="P-loop containing nucleotide triphosphate hydrolases"/>
    <property type="match status" value="1"/>
</dbReference>
<dbReference type="RefSeq" id="WP_096410121.1">
    <property type="nucleotide sequence ID" value="NZ_AP017372.2"/>
</dbReference>
<dbReference type="OrthoDB" id="9815116at2"/>
<dbReference type="PANTHER" id="PTHR13696:SF69">
    <property type="entry name" value="PLASMID PARTITIONING PROTEIN-RELATED"/>
    <property type="match status" value="1"/>
</dbReference>
<name>A0A110B5U0_HALHR</name>
<sequence>MRIWTVANQKGGVGKTTVVTSLAGLLAQRGRSVLMVDLDPHGSLSSYFGFDPDSVEPNLYGLFQNPSRTADPQIAHPTGVDGLYLMPASTALATLDRQFGNRKGMGLVIKRAVTSMADRFEHTILDCPPMLGVLMVNALAACHRLVIPVQTEFLALKGLERMVGTIDMINRSRSNQLPYTIVPTLYDRRTRAANRALEEVRQRYTDKVWGGAIPIDTQFREASRDGLPLTVSLPWSRGSIAIRKLLEHLLVQDKLKGKEVAKHG</sequence>
<dbReference type="InterPro" id="IPR025669">
    <property type="entry name" value="AAA_dom"/>
</dbReference>
<protein>
    <submittedName>
        <fullName evidence="3">Chromosome (Plasmid) partitioning protein ParA</fullName>
    </submittedName>
</protein>
<evidence type="ECO:0000313" key="4">
    <source>
        <dbReference type="Proteomes" id="UP000218890"/>
    </source>
</evidence>
<organism evidence="3 4">
    <name type="scientific">Halorhodospira halochloris</name>
    <name type="common">Ectothiorhodospira halochloris</name>
    <dbReference type="NCBI Taxonomy" id="1052"/>
    <lineage>
        <taxon>Bacteria</taxon>
        <taxon>Pseudomonadati</taxon>
        <taxon>Pseudomonadota</taxon>
        <taxon>Gammaproteobacteria</taxon>
        <taxon>Chromatiales</taxon>
        <taxon>Ectothiorhodospiraceae</taxon>
        <taxon>Halorhodospira</taxon>
    </lineage>
</organism>